<evidence type="ECO:0000313" key="2">
    <source>
        <dbReference type="Proteomes" id="UP000028837"/>
    </source>
</evidence>
<protein>
    <submittedName>
        <fullName evidence="1">Uncharacterized protein</fullName>
    </submittedName>
</protein>
<proteinExistence type="predicted"/>
<reference evidence="1 2" key="1">
    <citation type="submission" date="2014-02" db="EMBL/GenBank/DDBJ databases">
        <authorList>
            <person name="Sibley D."/>
            <person name="Venepally P."/>
            <person name="Karamycheva S."/>
            <person name="Hadjithomas M."/>
            <person name="Khan A."/>
            <person name="Brunk B."/>
            <person name="Roos D."/>
            <person name="Caler E."/>
            <person name="Lorenzi H."/>
        </authorList>
    </citation>
    <scope>NUCLEOTIDE SEQUENCE [LARGE SCALE GENOMIC DNA]</scope>
    <source>
        <strain evidence="1 2">GAB2-2007-GAL-DOM2</strain>
    </source>
</reference>
<sequence>MQRKRVSVYYWDVCNKGLSLQINRQHTLTELQHCRWIVSPRAGGPSFGHLRRRAKPRQELFLELASNRRFSLFSLRECLVPQYTPERLETRRKRVAGNGETSERRVEWTGAVPAILKSAVLGELHAGKNFLASPVERDSHLLHKCRERSEKSTVETE</sequence>
<name>A0A086KQX9_TOXGO</name>
<gene>
    <name evidence="1" type="ORF">TGDOM2_247260</name>
</gene>
<dbReference type="AlphaFoldDB" id="A0A086KQX9"/>
<accession>A0A086KQX9</accession>
<dbReference type="VEuPathDB" id="ToxoDB:TGDOM2_247260"/>
<organism evidence="1 2">
    <name type="scientific">Toxoplasma gondii GAB2-2007-GAL-DOM2</name>
    <dbReference type="NCBI Taxonomy" id="1130820"/>
    <lineage>
        <taxon>Eukaryota</taxon>
        <taxon>Sar</taxon>
        <taxon>Alveolata</taxon>
        <taxon>Apicomplexa</taxon>
        <taxon>Conoidasida</taxon>
        <taxon>Coccidia</taxon>
        <taxon>Eucoccidiorida</taxon>
        <taxon>Eimeriorina</taxon>
        <taxon>Sarcocystidae</taxon>
        <taxon>Toxoplasma</taxon>
    </lineage>
</organism>
<dbReference type="Proteomes" id="UP000028837">
    <property type="component" value="Unassembled WGS sequence"/>
</dbReference>
<comment type="caution">
    <text evidence="1">The sequence shown here is derived from an EMBL/GenBank/DDBJ whole genome shotgun (WGS) entry which is preliminary data.</text>
</comment>
<dbReference type="EMBL" id="AHZU02000246">
    <property type="protein sequence ID" value="KFG46797.1"/>
    <property type="molecule type" value="Genomic_DNA"/>
</dbReference>
<evidence type="ECO:0000313" key="1">
    <source>
        <dbReference type="EMBL" id="KFG46797.1"/>
    </source>
</evidence>